<evidence type="ECO:0000313" key="8">
    <source>
        <dbReference type="Proteomes" id="UP000623776"/>
    </source>
</evidence>
<comment type="cofactor">
    <cofactor evidence="1">
        <name>FAD</name>
        <dbReference type="ChEBI" id="CHEBI:57692"/>
    </cofactor>
</comment>
<dbReference type="Gene3D" id="3.30.390.30">
    <property type="match status" value="1"/>
</dbReference>
<dbReference type="InterPro" id="IPR023753">
    <property type="entry name" value="FAD/NAD-binding_dom"/>
</dbReference>
<dbReference type="InterPro" id="IPR036188">
    <property type="entry name" value="FAD/NAD-bd_sf"/>
</dbReference>
<feature type="domain" description="FAD/NAD(P)-binding" evidence="5">
    <location>
        <begin position="12"/>
        <end position="295"/>
    </location>
</feature>
<evidence type="ECO:0000256" key="3">
    <source>
        <dbReference type="ARBA" id="ARBA00022630"/>
    </source>
</evidence>
<dbReference type="GO" id="GO:0016491">
    <property type="term" value="F:oxidoreductase activity"/>
    <property type="evidence" value="ECO:0007669"/>
    <property type="project" value="InterPro"/>
</dbReference>
<accession>A0A8H9I3H9</accession>
<dbReference type="AlphaFoldDB" id="A0A8H9I3H9"/>
<evidence type="ECO:0000256" key="2">
    <source>
        <dbReference type="ARBA" id="ARBA00006442"/>
    </source>
</evidence>
<name>A0A8H9I3H9_9GAMM</name>
<dbReference type="RefSeq" id="WP_189463792.1">
    <property type="nucleotide sequence ID" value="NZ_BMXN01000015.1"/>
</dbReference>
<evidence type="ECO:0000256" key="4">
    <source>
        <dbReference type="ARBA" id="ARBA00022827"/>
    </source>
</evidence>
<keyword evidence="3" id="KW-0285">Flavoprotein</keyword>
<dbReference type="PRINTS" id="PR00368">
    <property type="entry name" value="FADPNR"/>
</dbReference>
<evidence type="ECO:0000313" key="7">
    <source>
        <dbReference type="EMBL" id="GGW32221.1"/>
    </source>
</evidence>
<dbReference type="PANTHER" id="PTHR43429:SF3">
    <property type="entry name" value="NITRITE REDUCTASE [NAD(P)H]"/>
    <property type="match status" value="1"/>
</dbReference>
<dbReference type="InterPro" id="IPR050260">
    <property type="entry name" value="FAD-bd_OxRdtase"/>
</dbReference>
<feature type="domain" description="NADH-rubredoxin oxidoreductase C-terminal" evidence="6">
    <location>
        <begin position="329"/>
        <end position="389"/>
    </location>
</feature>
<dbReference type="Pfam" id="PF07992">
    <property type="entry name" value="Pyr_redox_2"/>
    <property type="match status" value="1"/>
</dbReference>
<evidence type="ECO:0000259" key="6">
    <source>
        <dbReference type="Pfam" id="PF18267"/>
    </source>
</evidence>
<dbReference type="SUPFAM" id="SSF51905">
    <property type="entry name" value="FAD/NAD(P)-binding domain"/>
    <property type="match status" value="2"/>
</dbReference>
<organism evidence="7 8">
    <name type="scientific">Vreelandella hamiltonii</name>
    <dbReference type="NCBI Taxonomy" id="502829"/>
    <lineage>
        <taxon>Bacteria</taxon>
        <taxon>Pseudomonadati</taxon>
        <taxon>Pseudomonadota</taxon>
        <taxon>Gammaproteobacteria</taxon>
        <taxon>Oceanospirillales</taxon>
        <taxon>Halomonadaceae</taxon>
        <taxon>Vreelandella</taxon>
    </lineage>
</organism>
<gene>
    <name evidence="7" type="ORF">GCM10007157_24950</name>
</gene>
<dbReference type="EMBL" id="BMXN01000015">
    <property type="protein sequence ID" value="GGW32221.1"/>
    <property type="molecule type" value="Genomic_DNA"/>
</dbReference>
<dbReference type="PRINTS" id="PR00411">
    <property type="entry name" value="PNDRDTASEI"/>
</dbReference>
<comment type="similarity">
    <text evidence="2">Belongs to the FAD-dependent oxidoreductase family.</text>
</comment>
<comment type="caution">
    <text evidence="7">The sequence shown here is derived from an EMBL/GenBank/DDBJ whole genome shotgun (WGS) entry which is preliminary data.</text>
</comment>
<keyword evidence="4" id="KW-0274">FAD</keyword>
<reference evidence="8" key="1">
    <citation type="journal article" date="2019" name="Int. J. Syst. Evol. Microbiol.">
        <title>The Global Catalogue of Microorganisms (GCM) 10K type strain sequencing project: providing services to taxonomists for standard genome sequencing and annotation.</title>
        <authorList>
            <consortium name="The Broad Institute Genomics Platform"/>
            <consortium name="The Broad Institute Genome Sequencing Center for Infectious Disease"/>
            <person name="Wu L."/>
            <person name="Ma J."/>
        </authorList>
    </citation>
    <scope>NUCLEOTIDE SEQUENCE [LARGE SCALE GENOMIC DNA]</scope>
    <source>
        <strain evidence="8">KCTC 22154</strain>
    </source>
</reference>
<protein>
    <recommendedName>
        <fullName evidence="9">NAD(P)/FAD-dependent oxidoreductase</fullName>
    </recommendedName>
</protein>
<proteinExistence type="inferred from homology"/>
<dbReference type="InterPro" id="IPR016156">
    <property type="entry name" value="FAD/NAD-linked_Rdtase_dimer_sf"/>
</dbReference>
<dbReference type="PANTHER" id="PTHR43429">
    <property type="entry name" value="PYRIDINE NUCLEOTIDE-DISULFIDE OXIDOREDUCTASE DOMAIN-CONTAINING"/>
    <property type="match status" value="1"/>
</dbReference>
<evidence type="ECO:0008006" key="9">
    <source>
        <dbReference type="Google" id="ProtNLM"/>
    </source>
</evidence>
<sequence>METVSRCTPNAHLVVIGNGMASHRLVETLLRHPSRPTRITVIGEEPVPAYNRILLSPRLAGELEQQALTLQDPEALAQQGVTLRLGQRVAQIDRQRQRVITHSGNALSYDRLVIATGSRSAMPDLPGVTLRGVHSFRTLEDVATLEAIAQRSGHVVVVGGGLLGLEAADGLRKRGGPALRVSLLQRSERLMNRQLDTTAAKLLEATLQERGMTFHTGVTLTGLQDDGHGQVCAVTLADGRQLPADHVIMAAGVCPNSALGQQAGLACERAILVDGHLTTSDPHIFALGECCQFEQHTYGLVEPIWRQVEVLAAVLCGETPAHYSEAPTATKLKVSGVQLYAFGPTEAEPHHDTLHYLDPENGDYCRLLMHQGRLEGAILYGDTRHGPWYFEQALAATDLTACRHLLLFGAADVQAVLASHASSPLSHREAA</sequence>
<dbReference type="Proteomes" id="UP000623776">
    <property type="component" value="Unassembled WGS sequence"/>
</dbReference>
<dbReference type="InterPro" id="IPR041575">
    <property type="entry name" value="Rubredoxin_C"/>
</dbReference>
<keyword evidence="8" id="KW-1185">Reference proteome</keyword>
<dbReference type="Pfam" id="PF18267">
    <property type="entry name" value="Rubredoxin_C"/>
    <property type="match status" value="1"/>
</dbReference>
<dbReference type="Gene3D" id="3.50.50.60">
    <property type="entry name" value="FAD/NAD(P)-binding domain"/>
    <property type="match status" value="2"/>
</dbReference>
<evidence type="ECO:0000256" key="1">
    <source>
        <dbReference type="ARBA" id="ARBA00001974"/>
    </source>
</evidence>
<evidence type="ECO:0000259" key="5">
    <source>
        <dbReference type="Pfam" id="PF07992"/>
    </source>
</evidence>